<keyword evidence="1" id="KW-0479">Metal-binding</keyword>
<dbReference type="GO" id="GO:0008270">
    <property type="term" value="F:zinc ion binding"/>
    <property type="evidence" value="ECO:0007669"/>
    <property type="project" value="UniProtKB-KW"/>
</dbReference>
<keyword evidence="1" id="KW-0863">Zinc-finger</keyword>
<dbReference type="Proteomes" id="UP000030746">
    <property type="component" value="Unassembled WGS sequence"/>
</dbReference>
<evidence type="ECO:0000256" key="1">
    <source>
        <dbReference type="PROSITE-ProRule" id="PRU00325"/>
    </source>
</evidence>
<dbReference type="InterPro" id="IPR011604">
    <property type="entry name" value="PDDEXK-like_dom_sf"/>
</dbReference>
<dbReference type="RefSeq" id="XP_009057782.1">
    <property type="nucleotide sequence ID" value="XM_009059534.1"/>
</dbReference>
<evidence type="ECO:0000259" key="2">
    <source>
        <dbReference type="PROSITE" id="PS50966"/>
    </source>
</evidence>
<dbReference type="AlphaFoldDB" id="V4A903"/>
<dbReference type="PANTHER" id="PTHR47526">
    <property type="entry name" value="ATP-DEPENDENT DNA HELICASE"/>
    <property type="match status" value="1"/>
</dbReference>
<proteinExistence type="predicted"/>
<keyword evidence="1" id="KW-0862">Zinc</keyword>
<gene>
    <name evidence="3" type="ORF">LOTGIDRAFT_176785</name>
</gene>
<feature type="non-terminal residue" evidence="3">
    <location>
        <position position="1"/>
    </location>
</feature>
<dbReference type="CTD" id="20244000"/>
<dbReference type="PROSITE" id="PS50966">
    <property type="entry name" value="ZF_SWIM"/>
    <property type="match status" value="1"/>
</dbReference>
<evidence type="ECO:0000313" key="3">
    <source>
        <dbReference type="EMBL" id="ESO91530.1"/>
    </source>
</evidence>
<reference evidence="3 4" key="1">
    <citation type="journal article" date="2013" name="Nature">
        <title>Insights into bilaterian evolution from three spiralian genomes.</title>
        <authorList>
            <person name="Simakov O."/>
            <person name="Marletaz F."/>
            <person name="Cho S.J."/>
            <person name="Edsinger-Gonzales E."/>
            <person name="Havlak P."/>
            <person name="Hellsten U."/>
            <person name="Kuo D.H."/>
            <person name="Larsson T."/>
            <person name="Lv J."/>
            <person name="Arendt D."/>
            <person name="Savage R."/>
            <person name="Osoegawa K."/>
            <person name="de Jong P."/>
            <person name="Grimwood J."/>
            <person name="Chapman J.A."/>
            <person name="Shapiro H."/>
            <person name="Aerts A."/>
            <person name="Otillar R.P."/>
            <person name="Terry A.Y."/>
            <person name="Boore J.L."/>
            <person name="Grigoriev I.V."/>
            <person name="Lindberg D.R."/>
            <person name="Seaver E.C."/>
            <person name="Weisblat D.A."/>
            <person name="Putnam N.H."/>
            <person name="Rokhsar D.S."/>
        </authorList>
    </citation>
    <scope>NUCLEOTIDE SEQUENCE [LARGE SCALE GENOMIC DNA]</scope>
</reference>
<dbReference type="GeneID" id="20244000"/>
<dbReference type="KEGG" id="lgi:LOTGIDRAFT_176785"/>
<feature type="domain" description="SWIM-type" evidence="2">
    <location>
        <begin position="27"/>
        <end position="66"/>
    </location>
</feature>
<dbReference type="InterPro" id="IPR007527">
    <property type="entry name" value="Znf_SWIM"/>
</dbReference>
<dbReference type="OrthoDB" id="6158042at2759"/>
<dbReference type="EMBL" id="KB202263">
    <property type="protein sequence ID" value="ESO91530.1"/>
    <property type="molecule type" value="Genomic_DNA"/>
</dbReference>
<accession>V4A903</accession>
<dbReference type="OMA" id="AYIATAW"/>
<name>V4A903_LOTGI</name>
<dbReference type="Gene3D" id="3.90.320.10">
    <property type="match status" value="1"/>
</dbReference>
<evidence type="ECO:0000313" key="4">
    <source>
        <dbReference type="Proteomes" id="UP000030746"/>
    </source>
</evidence>
<protein>
    <recommendedName>
        <fullName evidence="2">SWIM-type domain-containing protein</fullName>
    </recommendedName>
</protein>
<sequence length="309" mass="34955">FSDTTTVTSDVIWFRCKCVASQKSKKYDVYCAVHQQTGKCLKGKCACPQGVLGNCSHVAGLLLALEFINRTKAQNPGDISCTSRLCQWRKPKPLSEIVIYKPAYGKAPQKPKERGYDLRHPDDRVPDLAKVQAQVKELMQLYPNTGLQQMWDIPVEVPEVEFEVILETSEMDKMAEALIVMPARCHGLLGGAENTKVLESKHMNIGGQDIRGLHWKDVASIKDFCVTIHDNGVLPLKRNSTYFSQVQGEMAIMSVPRTDFVLWNPVDLMVERIYFDVNFWKNELFPKLQAFYKTKVVPEILGGKFGLRT</sequence>
<organism evidence="3 4">
    <name type="scientific">Lottia gigantea</name>
    <name type="common">Giant owl limpet</name>
    <dbReference type="NCBI Taxonomy" id="225164"/>
    <lineage>
        <taxon>Eukaryota</taxon>
        <taxon>Metazoa</taxon>
        <taxon>Spiralia</taxon>
        <taxon>Lophotrochozoa</taxon>
        <taxon>Mollusca</taxon>
        <taxon>Gastropoda</taxon>
        <taxon>Patellogastropoda</taxon>
        <taxon>Lottioidea</taxon>
        <taxon>Lottiidae</taxon>
        <taxon>Lottia</taxon>
    </lineage>
</organism>
<dbReference type="PANTHER" id="PTHR47526:SF4">
    <property type="entry name" value="SWIM-TYPE DOMAIN-CONTAINING PROTEIN"/>
    <property type="match status" value="1"/>
</dbReference>
<keyword evidence="4" id="KW-1185">Reference proteome</keyword>